<reference evidence="1" key="1">
    <citation type="submission" date="2021-11" db="EMBL/GenBank/DDBJ databases">
        <title>Fusarium solani-melongenae Genome sequencing and assembly.</title>
        <authorList>
            <person name="Xie S."/>
            <person name="Huang L."/>
            <person name="Zhang X."/>
        </authorList>
    </citation>
    <scope>NUCLEOTIDE SEQUENCE</scope>
    <source>
        <strain evidence="1">CRI 24-3</strain>
    </source>
</reference>
<evidence type="ECO:0000313" key="1">
    <source>
        <dbReference type="EMBL" id="UPK92341.1"/>
    </source>
</evidence>
<sequence length="704" mass="80922">MKRHSTHGQSPNSRATKNKRPRQSLALHSTRVEQDGFHDGRSAQHEAEDYRLATAKMPLDSLSCIWRKGTNRHLNRRHVEKLCNAFQQGNLGRQEAENYLLVQCSAEAVGRMMSHLGQPGHHSQCNQVLSFEDWLVVNPNEKAEVMAGQHRVEAMREYVKQTGADSKELWWTCIIYDRDQIPAEINVKLRVNRRDLSLPDSHGQIWMQLVLANDQCDSLFQGKKYDVEKQMMDILRLSTADKFPTARLVTLWRNHRWRPMITRWCKTRLGRMTFNISTWDWMASYRIDSYWFTTFEQVLESLAKLPRECADTLQASDWAKLAEALPIGHTEMHVQQLFYPVQTKNESSATRHHGFFLELGDEAYSRTYHRIVDHPRLVFPNVQKLLKTTKEEGRIMAQVLTHVVAWLSPNPTVIIDKRQNNKPLIREDLKLVIRERQLTSLFRDGNSNSDMNARTMGGKDQSAQLETLSVQLEKAVLDAVRDRMASFKSVATKDSLSIFPNDDKDGYRKRFANKPWEKVLDTVEEIIGPVFGPSLLPTTFQITRDATSPDEPMAKITEEFCARVLGISEVARNPALQCPEAYQELSASIDQTVLQWTLRWSRHQRADGNDRLESHEIPKIIEQAQASYESQQPLNACLSPNLGRIGQDQIDAAMTQGSRLSHNSKSNTPLENGQIRSNKKTKAYSQVSWPSFQSLFSRNERYLS</sequence>
<organism evidence="1 2">
    <name type="scientific">Fusarium solani subsp. cucurbitae</name>
    <name type="common">Neocosmosporum cucurbitae</name>
    <dbReference type="NCBI Taxonomy" id="2747967"/>
    <lineage>
        <taxon>Eukaryota</taxon>
        <taxon>Fungi</taxon>
        <taxon>Dikarya</taxon>
        <taxon>Ascomycota</taxon>
        <taxon>Pezizomycotina</taxon>
        <taxon>Sordariomycetes</taxon>
        <taxon>Hypocreomycetidae</taxon>
        <taxon>Hypocreales</taxon>
        <taxon>Nectriaceae</taxon>
        <taxon>Fusarium</taxon>
        <taxon>Fusarium solani species complex</taxon>
    </lineage>
</organism>
<dbReference type="EMBL" id="CP090032">
    <property type="protein sequence ID" value="UPK92341.1"/>
    <property type="molecule type" value="Genomic_DNA"/>
</dbReference>
<keyword evidence="2" id="KW-1185">Reference proteome</keyword>
<name>A0ACD3YTY1_FUSSC</name>
<proteinExistence type="predicted"/>
<gene>
    <name evidence="1" type="ORF">LCI18_003276</name>
</gene>
<protein>
    <submittedName>
        <fullName evidence="1">Uncharacterized protein</fullName>
    </submittedName>
</protein>
<evidence type="ECO:0000313" key="2">
    <source>
        <dbReference type="Proteomes" id="UP000830768"/>
    </source>
</evidence>
<dbReference type="Proteomes" id="UP000830768">
    <property type="component" value="Chromosome 3"/>
</dbReference>
<accession>A0ACD3YTY1</accession>